<evidence type="ECO:0000313" key="2">
    <source>
        <dbReference type="EMBL" id="KGO92960.1"/>
    </source>
</evidence>
<dbReference type="Gene3D" id="2.60.40.3140">
    <property type="match status" value="1"/>
</dbReference>
<accession>A0A0A2MXL1</accession>
<sequence>MRTRLLIMLLFLYSGFAFAQKKDKVQELFWGPTDAYKSVTAIPDKWKGESAVVIYKNEDYIFEKTGMTVTYTSSVRRRVKLLDQAAVKEFSEFSFKDQVERRDNFWIRKGTKSIGIKVIKPNGSETIIDVKEEAVKVEEGKKIAIPNLEIGDIIDYYFYAIEPFKTASEYGWDPIELTLGDEYPIMNFRVSFKSENDFFVNFQTYNGAPELKKVPGKDNEGRYELVATDIEKNDFPRWFLPLAEMPCYKFQVYFARNGAFEKNALAFLPKEESIIKQTVSKEEVKDYYKKKLWPYGDMADIERFLKKNTFKNDEEKVIAVYYFMRHQYLTRYIEAFTTYKANIIDPFSLYGAYPILMDSETEFIKHFMAFCKDNKISYDIIVATPRENGPIADLLLQANTQLLIKVNTDNPVYLSLFGGFTTANQLAYAIEGTNAYELNVTKHEVSGVKEIKLPATTHKDNRSKEVLNVTLSDDLATVNIARESSLYGHNKEQEQAEKLYFFNYVDEDYAKYQTKSVADLMSKKKKEQFVREFDALKNKLSDRQKEEQKESLQGEFGFDVADQKLEIVQTGRYAADEPFVYKEEFAVKNNLIKKTGQNYVIEIGKLISQQTNFEDKDRNRTKGVYMQYPRSYSENITFTIPAGYTVSGLDKLNKNVENATGGFISTAKIEGDKLIINTNKYYANYYEPATNWKNMLAFLDTAYQFTQEKILLKKN</sequence>
<dbReference type="Proteomes" id="UP000030111">
    <property type="component" value="Unassembled WGS sequence"/>
</dbReference>
<dbReference type="OrthoDB" id="1153981at2"/>
<dbReference type="Gene3D" id="2.60.120.1130">
    <property type="match status" value="1"/>
</dbReference>
<dbReference type="EMBL" id="JRLY01000007">
    <property type="protein sequence ID" value="KGO92960.1"/>
    <property type="molecule type" value="Genomic_DNA"/>
</dbReference>
<name>A0A0A2MXL1_9FLAO</name>
<reference evidence="2 3" key="1">
    <citation type="submission" date="2013-09" db="EMBL/GenBank/DDBJ databases">
        <authorList>
            <person name="Zeng Z."/>
            <person name="Chen C."/>
        </authorList>
    </citation>
    <scope>NUCLEOTIDE SEQUENCE [LARGE SCALE GENOMIC DNA]</scope>
    <source>
        <strain evidence="2 3">WB 4.1-42</strain>
    </source>
</reference>
<protein>
    <recommendedName>
        <fullName evidence="4">DUF3857 domain-containing protein</fullName>
    </recommendedName>
</protein>
<gene>
    <name evidence="2" type="ORF">Q766_10060</name>
</gene>
<dbReference type="RefSeq" id="WP_026993009.1">
    <property type="nucleotide sequence ID" value="NZ_JRLY01000007.1"/>
</dbReference>
<evidence type="ECO:0000256" key="1">
    <source>
        <dbReference type="SAM" id="SignalP"/>
    </source>
</evidence>
<dbReference type="STRING" id="1121898.GCA_000422725_02677"/>
<dbReference type="AlphaFoldDB" id="A0A0A2MXL1"/>
<feature type="signal peptide" evidence="1">
    <location>
        <begin position="1"/>
        <end position="19"/>
    </location>
</feature>
<proteinExistence type="predicted"/>
<organism evidence="2 3">
    <name type="scientific">Flavobacterium subsaxonicum WB 4.1-42 = DSM 21790</name>
    <dbReference type="NCBI Taxonomy" id="1121898"/>
    <lineage>
        <taxon>Bacteria</taxon>
        <taxon>Pseudomonadati</taxon>
        <taxon>Bacteroidota</taxon>
        <taxon>Flavobacteriia</taxon>
        <taxon>Flavobacteriales</taxon>
        <taxon>Flavobacteriaceae</taxon>
        <taxon>Flavobacterium</taxon>
    </lineage>
</organism>
<keyword evidence="3" id="KW-1185">Reference proteome</keyword>
<dbReference type="eggNOG" id="ENOG502Z7ZW">
    <property type="taxonomic scope" value="Bacteria"/>
</dbReference>
<comment type="caution">
    <text evidence="2">The sequence shown here is derived from an EMBL/GenBank/DDBJ whole genome shotgun (WGS) entry which is preliminary data.</text>
</comment>
<evidence type="ECO:0000313" key="3">
    <source>
        <dbReference type="Proteomes" id="UP000030111"/>
    </source>
</evidence>
<feature type="chain" id="PRO_5002003650" description="DUF3857 domain-containing protein" evidence="1">
    <location>
        <begin position="20"/>
        <end position="715"/>
    </location>
</feature>
<evidence type="ECO:0008006" key="4">
    <source>
        <dbReference type="Google" id="ProtNLM"/>
    </source>
</evidence>
<keyword evidence="1" id="KW-0732">Signal</keyword>